<dbReference type="EMBL" id="JARQTW010000013">
    <property type="protein sequence ID" value="MDG2950537.1"/>
    <property type="molecule type" value="Genomic_DNA"/>
</dbReference>
<dbReference type="RefSeq" id="WP_317477533.1">
    <property type="nucleotide sequence ID" value="NZ_JARQTW010000013.1"/>
</dbReference>
<protein>
    <submittedName>
        <fullName evidence="1">GrpB family protein</fullName>
    </submittedName>
</protein>
<sequence>MTNKALTEMSLEELWRLFPIRLEAPNPDWRRWYEDERLHLLEIIREPCKISHIGSTAVQTIWAKPTVDILIELEDRSALQHVSECLSRNGYLRMSATDTRIVYNKGYTSKGFAERVFHLHLRLFGDNDELYFRDYLLAHPDIAQAYERLKLSLWKQYEYDRDSYTEAKTDFIRRYTELAKKEFKDKYQRVKS</sequence>
<dbReference type="Pfam" id="PF04229">
    <property type="entry name" value="GrpB"/>
    <property type="match status" value="1"/>
</dbReference>
<dbReference type="AlphaFoldDB" id="A0AAW6QAZ9"/>
<dbReference type="InterPro" id="IPR043519">
    <property type="entry name" value="NT_sf"/>
</dbReference>
<dbReference type="SUPFAM" id="SSF81301">
    <property type="entry name" value="Nucleotidyltransferase"/>
    <property type="match status" value="1"/>
</dbReference>
<dbReference type="PANTHER" id="PTHR34822:SF1">
    <property type="entry name" value="GRPB FAMILY PROTEIN"/>
    <property type="match status" value="1"/>
</dbReference>
<dbReference type="Gene3D" id="3.30.460.10">
    <property type="entry name" value="Beta Polymerase, domain 2"/>
    <property type="match status" value="1"/>
</dbReference>
<accession>A0AAW6QAZ9</accession>
<evidence type="ECO:0000313" key="2">
    <source>
        <dbReference type="Proteomes" id="UP001214976"/>
    </source>
</evidence>
<comment type="caution">
    <text evidence="1">The sequence shown here is derived from an EMBL/GenBank/DDBJ whole genome shotgun (WGS) entry which is preliminary data.</text>
</comment>
<proteinExistence type="predicted"/>
<evidence type="ECO:0000313" key="1">
    <source>
        <dbReference type="EMBL" id="MDG2950537.1"/>
    </source>
</evidence>
<name>A0AAW6QAZ9_9PAST</name>
<dbReference type="InterPro" id="IPR007344">
    <property type="entry name" value="GrpB/CoaE"/>
</dbReference>
<organism evidence="1 2">
    <name type="scientific">Exercitatus varius</name>
    <dbReference type="NCBI Taxonomy" id="67857"/>
    <lineage>
        <taxon>Bacteria</taxon>
        <taxon>Pseudomonadati</taxon>
        <taxon>Pseudomonadota</taxon>
        <taxon>Gammaproteobacteria</taxon>
        <taxon>Pasteurellales</taxon>
        <taxon>Pasteurellaceae</taxon>
        <taxon>Exercitatus</taxon>
    </lineage>
</organism>
<dbReference type="Proteomes" id="UP001214976">
    <property type="component" value="Unassembled WGS sequence"/>
</dbReference>
<reference evidence="1" key="1">
    <citation type="submission" date="2023-03" db="EMBL/GenBank/DDBJ databases">
        <title>Classification of Bisgaard taxon 6 and taxon 10 as Exercitatus varius gen. nov., spec. nov.</title>
        <authorList>
            <person name="Christensen H."/>
        </authorList>
    </citation>
    <scope>NUCLEOTIDE SEQUENCE</scope>
    <source>
        <strain evidence="1">86116</strain>
    </source>
</reference>
<gene>
    <name evidence="1" type="ORF">P7M15_08410</name>
</gene>
<dbReference type="PANTHER" id="PTHR34822">
    <property type="entry name" value="GRPB DOMAIN PROTEIN (AFU_ORTHOLOGUE AFUA_1G01530)"/>
    <property type="match status" value="1"/>
</dbReference>